<reference evidence="1" key="1">
    <citation type="journal article" date="2014" name="Genome Biol. Evol.">
        <title>Gene Loss Rather Than Gene Gain Is Associated with a Host Jump from Monocots to Dicots in the Smut Fungus Melanopsichium pennsylvanicum.</title>
        <authorList>
            <person name="Sharma R."/>
            <person name="Mishra B."/>
            <person name="Runge F."/>
            <person name="Thines M."/>
        </authorList>
    </citation>
    <scope>NUCLEOTIDE SEQUENCE</scope>
    <source>
        <strain evidence="1">4</strain>
    </source>
</reference>
<sequence length="103" mass="12155">MSRRPMPSFVDLAHRTAVTGLVGLGFQLKSPCLIVLWTHRWPLRIVMLTLSLLPDTYRVWDYDNQIWGLWLTAAVWKSRRDERLVSPALRSRFFEDIRAIARF</sequence>
<name>A0A077R9G8_9BASI</name>
<dbReference type="AlphaFoldDB" id="A0A077R9G8"/>
<protein>
    <submittedName>
        <fullName evidence="1">Uncharacterized protein</fullName>
    </submittedName>
</protein>
<organism evidence="1">
    <name type="scientific">Melanopsichium pennsylvanicum 4</name>
    <dbReference type="NCBI Taxonomy" id="1398559"/>
    <lineage>
        <taxon>Eukaryota</taxon>
        <taxon>Fungi</taxon>
        <taxon>Dikarya</taxon>
        <taxon>Basidiomycota</taxon>
        <taxon>Ustilaginomycotina</taxon>
        <taxon>Ustilaginomycetes</taxon>
        <taxon>Ustilaginales</taxon>
        <taxon>Ustilaginaceae</taxon>
        <taxon>Melanopsichium</taxon>
    </lineage>
</organism>
<accession>A0A077R9G8</accession>
<evidence type="ECO:0000313" key="1">
    <source>
        <dbReference type="EMBL" id="CDI56063.1"/>
    </source>
</evidence>
<dbReference type="EMBL" id="HG529674">
    <property type="protein sequence ID" value="CDI56063.1"/>
    <property type="molecule type" value="Genomic_DNA"/>
</dbReference>
<proteinExistence type="predicted"/>